<gene>
    <name evidence="2" type="ORF">DSPE1174_LOCUS12142</name>
</gene>
<sequence>MLSEYNCMPGGTPGNLLLFPGTKEAVKIRIPYMRTHEDDMSLRTELTKQLETVVKAVKQVENHYPGVRVSYGNVENSAARPMCATPMPTMFKTLGSMNSEEAEEADALSGILEEDEEEADPPPEVPRQPSRILRVPKCRDYGDDVISKLEELDCTEGVVDEIIEMMCYMAAKGVAETIPCKGLFVIAGEKDRLMDGSVGSFGREDLNRFAQMDVTVHGFMKDEEVKTEVTPIGVMDKAVVFDGISGRILANKFTVENLDKGTNNDGDRLLQAASAVAHEGFLSAILYKENCMPGGIEGSLLMFLGTGEAIEMEIPYGCTSEASRIAELEMENERLKEIYNELKEESLFKAEEDNGDHECDLQALKGCIPS</sequence>
<dbReference type="EMBL" id="HBGS01023898">
    <property type="protein sequence ID" value="CAD9415413.1"/>
    <property type="molecule type" value="Transcribed_RNA"/>
</dbReference>
<organism evidence="2">
    <name type="scientific">Octactis speculum</name>
    <dbReference type="NCBI Taxonomy" id="3111310"/>
    <lineage>
        <taxon>Eukaryota</taxon>
        <taxon>Sar</taxon>
        <taxon>Stramenopiles</taxon>
        <taxon>Ochrophyta</taxon>
        <taxon>Dictyochophyceae</taxon>
        <taxon>Dictyochales</taxon>
        <taxon>Dictyochaceae</taxon>
        <taxon>Octactis</taxon>
    </lineage>
</organism>
<reference evidence="2" key="1">
    <citation type="submission" date="2021-01" db="EMBL/GenBank/DDBJ databases">
        <authorList>
            <person name="Corre E."/>
            <person name="Pelletier E."/>
            <person name="Niang G."/>
            <person name="Scheremetjew M."/>
            <person name="Finn R."/>
            <person name="Kale V."/>
            <person name="Holt S."/>
            <person name="Cochrane G."/>
            <person name="Meng A."/>
            <person name="Brown T."/>
            <person name="Cohen L."/>
        </authorList>
    </citation>
    <scope>NUCLEOTIDE SEQUENCE</scope>
    <source>
        <strain evidence="2">CCMP1381</strain>
    </source>
</reference>
<proteinExistence type="predicted"/>
<name>A0A7S2C500_9STRA</name>
<protein>
    <submittedName>
        <fullName evidence="2">Uncharacterized protein</fullName>
    </submittedName>
</protein>
<keyword evidence="1" id="KW-0175">Coiled coil</keyword>
<evidence type="ECO:0000313" key="2">
    <source>
        <dbReference type="EMBL" id="CAD9415413.1"/>
    </source>
</evidence>
<dbReference type="AlphaFoldDB" id="A0A7S2C500"/>
<accession>A0A7S2C500</accession>
<evidence type="ECO:0000256" key="1">
    <source>
        <dbReference type="SAM" id="Coils"/>
    </source>
</evidence>
<feature type="coiled-coil region" evidence="1">
    <location>
        <begin position="318"/>
        <end position="352"/>
    </location>
</feature>